<accession>A0ABZ1YJL4</accession>
<name>A0ABZ1YJL4_9NOCA</name>
<feature type="transmembrane region" description="Helical" evidence="6">
    <location>
        <begin position="77"/>
        <end position="97"/>
    </location>
</feature>
<comment type="similarity">
    <text evidence="2">Belongs to the EamA transporter family.</text>
</comment>
<dbReference type="EMBL" id="CP109441">
    <property type="protein sequence ID" value="WUV43343.1"/>
    <property type="molecule type" value="Genomic_DNA"/>
</dbReference>
<keyword evidence="5 6" id="KW-0472">Membrane</keyword>
<evidence type="ECO:0000256" key="4">
    <source>
        <dbReference type="ARBA" id="ARBA00022989"/>
    </source>
</evidence>
<evidence type="ECO:0000259" key="7">
    <source>
        <dbReference type="Pfam" id="PF00892"/>
    </source>
</evidence>
<dbReference type="Proteomes" id="UP001432062">
    <property type="component" value="Chromosome"/>
</dbReference>
<keyword evidence="9" id="KW-1185">Reference proteome</keyword>
<evidence type="ECO:0000256" key="1">
    <source>
        <dbReference type="ARBA" id="ARBA00004141"/>
    </source>
</evidence>
<keyword evidence="4 6" id="KW-1133">Transmembrane helix</keyword>
<dbReference type="RefSeq" id="WP_327096541.1">
    <property type="nucleotide sequence ID" value="NZ_CP109149.1"/>
</dbReference>
<evidence type="ECO:0000313" key="9">
    <source>
        <dbReference type="Proteomes" id="UP001432062"/>
    </source>
</evidence>
<dbReference type="PANTHER" id="PTHR32322">
    <property type="entry name" value="INNER MEMBRANE TRANSPORTER"/>
    <property type="match status" value="1"/>
</dbReference>
<sequence length="325" mass="33427">MVAMAHDNTAQRLRTGLLCAVVSASSFGLSGSLARGLMNAGWSSASVVAVRVLVAAAVLVPIALVQLRGDWDLLRRNASLITAYGLLAVAGTQLAYFNAVAHMQVGVALLIEYTAPVAVVGWLWLRHSQRPSAATVLGALLGMTGLVLVIDLRSGLAASGIGIAWALAAMIGAAAYFLLSAHGDGTLPGTVLAAGGLLLGGLALLAAGAIGIVPLRATTDPVVFQHLTVSWWLPVLALGTITAALAYVSGIAATRLLGSRLASFVALFEVLAALAFAWVLLGESPRPLQLLGGALILIGVITVRRGETTPALQTPESSRQLRLER</sequence>
<keyword evidence="3 6" id="KW-0812">Transmembrane</keyword>
<feature type="transmembrane region" description="Helical" evidence="6">
    <location>
        <begin position="229"/>
        <end position="249"/>
    </location>
</feature>
<evidence type="ECO:0000256" key="6">
    <source>
        <dbReference type="SAM" id="Phobius"/>
    </source>
</evidence>
<feature type="transmembrane region" description="Helical" evidence="6">
    <location>
        <begin position="132"/>
        <end position="150"/>
    </location>
</feature>
<feature type="transmembrane region" description="Helical" evidence="6">
    <location>
        <begin position="103"/>
        <end position="125"/>
    </location>
</feature>
<evidence type="ECO:0000313" key="8">
    <source>
        <dbReference type="EMBL" id="WUV43343.1"/>
    </source>
</evidence>
<dbReference type="InterPro" id="IPR050638">
    <property type="entry name" value="AA-Vitamin_Transporters"/>
</dbReference>
<gene>
    <name evidence="8" type="ORF">OG563_29450</name>
</gene>
<feature type="transmembrane region" description="Helical" evidence="6">
    <location>
        <begin position="261"/>
        <end position="281"/>
    </location>
</feature>
<feature type="domain" description="EamA" evidence="7">
    <location>
        <begin position="161"/>
        <end position="303"/>
    </location>
</feature>
<dbReference type="InterPro" id="IPR037185">
    <property type="entry name" value="EmrE-like"/>
</dbReference>
<protein>
    <submittedName>
        <fullName evidence="8">DMT family transporter</fullName>
    </submittedName>
</protein>
<feature type="transmembrane region" description="Helical" evidence="6">
    <location>
        <begin position="44"/>
        <end position="65"/>
    </location>
</feature>
<evidence type="ECO:0000256" key="5">
    <source>
        <dbReference type="ARBA" id="ARBA00023136"/>
    </source>
</evidence>
<feature type="transmembrane region" description="Helical" evidence="6">
    <location>
        <begin position="191"/>
        <end position="217"/>
    </location>
</feature>
<reference evidence="8" key="1">
    <citation type="submission" date="2022-10" db="EMBL/GenBank/DDBJ databases">
        <title>The complete genomes of actinobacterial strains from the NBC collection.</title>
        <authorList>
            <person name="Joergensen T.S."/>
            <person name="Alvarez Arevalo M."/>
            <person name="Sterndorff E.B."/>
            <person name="Faurdal D."/>
            <person name="Vuksanovic O."/>
            <person name="Mourched A.-S."/>
            <person name="Charusanti P."/>
            <person name="Shaw S."/>
            <person name="Blin K."/>
            <person name="Weber T."/>
        </authorList>
    </citation>
    <scope>NUCLEOTIDE SEQUENCE</scope>
    <source>
        <strain evidence="8">NBC_01482</strain>
    </source>
</reference>
<dbReference type="SUPFAM" id="SSF103481">
    <property type="entry name" value="Multidrug resistance efflux transporter EmrE"/>
    <property type="match status" value="2"/>
</dbReference>
<organism evidence="8 9">
    <name type="scientific">Nocardia vinacea</name>
    <dbReference type="NCBI Taxonomy" id="96468"/>
    <lineage>
        <taxon>Bacteria</taxon>
        <taxon>Bacillati</taxon>
        <taxon>Actinomycetota</taxon>
        <taxon>Actinomycetes</taxon>
        <taxon>Mycobacteriales</taxon>
        <taxon>Nocardiaceae</taxon>
        <taxon>Nocardia</taxon>
    </lineage>
</organism>
<dbReference type="PANTHER" id="PTHR32322:SF2">
    <property type="entry name" value="EAMA DOMAIN-CONTAINING PROTEIN"/>
    <property type="match status" value="1"/>
</dbReference>
<feature type="domain" description="EamA" evidence="7">
    <location>
        <begin position="15"/>
        <end position="150"/>
    </location>
</feature>
<evidence type="ECO:0000256" key="2">
    <source>
        <dbReference type="ARBA" id="ARBA00007362"/>
    </source>
</evidence>
<evidence type="ECO:0000256" key="3">
    <source>
        <dbReference type="ARBA" id="ARBA00022692"/>
    </source>
</evidence>
<proteinExistence type="inferred from homology"/>
<comment type="subcellular location">
    <subcellularLocation>
        <location evidence="1">Membrane</location>
        <topology evidence="1">Multi-pass membrane protein</topology>
    </subcellularLocation>
</comment>
<dbReference type="Pfam" id="PF00892">
    <property type="entry name" value="EamA"/>
    <property type="match status" value="2"/>
</dbReference>
<feature type="transmembrane region" description="Helical" evidence="6">
    <location>
        <begin position="156"/>
        <end position="179"/>
    </location>
</feature>
<dbReference type="InterPro" id="IPR000620">
    <property type="entry name" value="EamA_dom"/>
</dbReference>